<accession>A0AAD4XN43</accession>
<comment type="caution">
    <text evidence="1">The sequence shown here is derived from an EMBL/GenBank/DDBJ whole genome shotgun (WGS) entry which is preliminary data.</text>
</comment>
<keyword evidence="2" id="KW-1185">Reference proteome</keyword>
<proteinExistence type="predicted"/>
<dbReference type="AlphaFoldDB" id="A0AAD4XN43"/>
<dbReference type="Proteomes" id="UP001202328">
    <property type="component" value="Unassembled WGS sequence"/>
</dbReference>
<name>A0AAD4XN43_9MAGN</name>
<sequence length="164" mass="18258">MKGICSNLFGVGVETVGLLMKQQQKNMKKFSSALSLLTVSESQGRCLLCVKLKSLKFDNGAWIQEHLSISLTVVGKKGKTPIEILDVDNSETIDQLLFSKGDPAFPATNIFMCTVRSRRWVVRLPPNTLEWESAKAAMLSGFPQILHQPVDFQITQNSFNISKK</sequence>
<dbReference type="EMBL" id="JAJJMB010007708">
    <property type="protein sequence ID" value="KAI3928268.1"/>
    <property type="molecule type" value="Genomic_DNA"/>
</dbReference>
<evidence type="ECO:0000313" key="2">
    <source>
        <dbReference type="Proteomes" id="UP001202328"/>
    </source>
</evidence>
<evidence type="ECO:0000313" key="1">
    <source>
        <dbReference type="EMBL" id="KAI3928268.1"/>
    </source>
</evidence>
<protein>
    <submittedName>
        <fullName evidence="1">Uncharacterized protein</fullName>
    </submittedName>
</protein>
<organism evidence="1 2">
    <name type="scientific">Papaver atlanticum</name>
    <dbReference type="NCBI Taxonomy" id="357466"/>
    <lineage>
        <taxon>Eukaryota</taxon>
        <taxon>Viridiplantae</taxon>
        <taxon>Streptophyta</taxon>
        <taxon>Embryophyta</taxon>
        <taxon>Tracheophyta</taxon>
        <taxon>Spermatophyta</taxon>
        <taxon>Magnoliopsida</taxon>
        <taxon>Ranunculales</taxon>
        <taxon>Papaveraceae</taxon>
        <taxon>Papaveroideae</taxon>
        <taxon>Papaver</taxon>
    </lineage>
</organism>
<gene>
    <name evidence="1" type="ORF">MKW98_023869</name>
</gene>
<reference evidence="1" key="1">
    <citation type="submission" date="2022-04" db="EMBL/GenBank/DDBJ databases">
        <title>A functionally conserved STORR gene fusion in Papaver species that diverged 16.8 million years ago.</title>
        <authorList>
            <person name="Catania T."/>
        </authorList>
    </citation>
    <scope>NUCLEOTIDE SEQUENCE</scope>
    <source>
        <strain evidence="1">S-188037</strain>
    </source>
</reference>